<accession>A0ABW4GLS9</accession>
<evidence type="ECO:0000256" key="2">
    <source>
        <dbReference type="RuleBase" id="RU000461"/>
    </source>
</evidence>
<comment type="similarity">
    <text evidence="1 2">Belongs to the cytochrome P450 family.</text>
</comment>
<dbReference type="CDD" id="cd11078">
    <property type="entry name" value="CYP130-like"/>
    <property type="match status" value="1"/>
</dbReference>
<proteinExistence type="inferred from homology"/>
<name>A0ABW4GLS9_9ACTN</name>
<dbReference type="Proteomes" id="UP001597097">
    <property type="component" value="Unassembled WGS sequence"/>
</dbReference>
<comment type="caution">
    <text evidence="3">The sequence shown here is derived from an EMBL/GenBank/DDBJ whole genome shotgun (WGS) entry which is preliminary data.</text>
</comment>
<dbReference type="PROSITE" id="PS00086">
    <property type="entry name" value="CYTOCHROME_P450"/>
    <property type="match status" value="1"/>
</dbReference>
<dbReference type="EMBL" id="JBHUCM010000040">
    <property type="protein sequence ID" value="MFD1543743.1"/>
    <property type="molecule type" value="Genomic_DNA"/>
</dbReference>
<protein>
    <submittedName>
        <fullName evidence="3">Cytochrome P450</fullName>
    </submittedName>
</protein>
<sequence>MDPLLYSPYDYAVHEDPYPIYARLREEAPLYRSDDLDFWAVSRHADVAGAFRDHQRFSNANGVSLDPSAWGPAAHRTMSFLALDPPSHTRMRSLVAKGFTPRRVRELEGGILRLTERHLAPTVARGDFDFVADFAGRLPMDVVCELMGVPEADRDELRRLADLVMHREDGLFDVPVAGMEAALTLIGYYQDLVTDRQARPGSDLTSALLAAEEGGDRLTEEEVVAFLFLMVVAGNETTTKLLANALYWGWRHPAELAKPMRDPGRVTDWVEETLRFDASSQILARTVATDTELYGTTVPAGDRLLLLVGAANRDPRVFDDPDRYDLDRDTSQLISFGGGRHFCLGANLARLEARIALTEFVRRVRHYDVDEGGAARVHSVNVRGFAALPISVSAA</sequence>
<evidence type="ECO:0000313" key="4">
    <source>
        <dbReference type="Proteomes" id="UP001597097"/>
    </source>
</evidence>
<reference evidence="4" key="1">
    <citation type="journal article" date="2019" name="Int. J. Syst. Evol. Microbiol.">
        <title>The Global Catalogue of Microorganisms (GCM) 10K type strain sequencing project: providing services to taxonomists for standard genome sequencing and annotation.</title>
        <authorList>
            <consortium name="The Broad Institute Genomics Platform"/>
            <consortium name="The Broad Institute Genome Sequencing Center for Infectious Disease"/>
            <person name="Wu L."/>
            <person name="Ma J."/>
        </authorList>
    </citation>
    <scope>NUCLEOTIDE SEQUENCE [LARGE SCALE GENOMIC DNA]</scope>
    <source>
        <strain evidence="4">CGMCC 1.15399</strain>
    </source>
</reference>
<dbReference type="RefSeq" id="WP_219539618.1">
    <property type="nucleotide sequence ID" value="NZ_JAHKRM010000068.1"/>
</dbReference>
<dbReference type="InterPro" id="IPR017972">
    <property type="entry name" value="Cyt_P450_CS"/>
</dbReference>
<keyword evidence="2" id="KW-0408">Iron</keyword>
<gene>
    <name evidence="3" type="ORF">ACFSJ0_42335</name>
</gene>
<dbReference type="PANTHER" id="PTHR46696">
    <property type="entry name" value="P450, PUTATIVE (EUROFUNG)-RELATED"/>
    <property type="match status" value="1"/>
</dbReference>
<dbReference type="InterPro" id="IPR001128">
    <property type="entry name" value="Cyt_P450"/>
</dbReference>
<evidence type="ECO:0000313" key="3">
    <source>
        <dbReference type="EMBL" id="MFD1543743.1"/>
    </source>
</evidence>
<keyword evidence="4" id="KW-1185">Reference proteome</keyword>
<organism evidence="3 4">
    <name type="scientific">Nonomuraea guangzhouensis</name>
    <dbReference type="NCBI Taxonomy" id="1291555"/>
    <lineage>
        <taxon>Bacteria</taxon>
        <taxon>Bacillati</taxon>
        <taxon>Actinomycetota</taxon>
        <taxon>Actinomycetes</taxon>
        <taxon>Streptosporangiales</taxon>
        <taxon>Streptosporangiaceae</taxon>
        <taxon>Nonomuraea</taxon>
    </lineage>
</organism>
<evidence type="ECO:0000256" key="1">
    <source>
        <dbReference type="ARBA" id="ARBA00010617"/>
    </source>
</evidence>
<keyword evidence="2" id="KW-0503">Monooxygenase</keyword>
<dbReference type="Pfam" id="PF00067">
    <property type="entry name" value="p450"/>
    <property type="match status" value="1"/>
</dbReference>
<keyword evidence="2" id="KW-0479">Metal-binding</keyword>
<keyword evidence="2" id="KW-0560">Oxidoreductase</keyword>
<keyword evidence="2" id="KW-0349">Heme</keyword>
<dbReference type="PANTHER" id="PTHR46696:SF4">
    <property type="entry name" value="BIOTIN BIOSYNTHESIS CYTOCHROME P450"/>
    <property type="match status" value="1"/>
</dbReference>